<reference evidence="2" key="1">
    <citation type="submission" date="2020-01" db="EMBL/GenBank/DDBJ databases">
        <authorList>
            <consortium name="DOE Joint Genome Institute"/>
            <person name="Haridas S."/>
            <person name="Albert R."/>
            <person name="Binder M."/>
            <person name="Bloem J."/>
            <person name="Labutti K."/>
            <person name="Salamov A."/>
            <person name="Andreopoulos B."/>
            <person name="Baker S.E."/>
            <person name="Barry K."/>
            <person name="Bills G."/>
            <person name="Bluhm B.H."/>
            <person name="Cannon C."/>
            <person name="Castanera R."/>
            <person name="Culley D.E."/>
            <person name="Daum C."/>
            <person name="Ezra D."/>
            <person name="Gonzalez J.B."/>
            <person name="Henrissat B."/>
            <person name="Kuo A."/>
            <person name="Liang C."/>
            <person name="Lipzen A."/>
            <person name="Lutzoni F."/>
            <person name="Magnuson J."/>
            <person name="Mondo S."/>
            <person name="Nolan M."/>
            <person name="Ohm R."/>
            <person name="Pangilinan J."/>
            <person name="Park H.-J."/>
            <person name="Ramirez L."/>
            <person name="Alfaro M."/>
            <person name="Sun H."/>
            <person name="Tritt A."/>
            <person name="Yoshinaga Y."/>
            <person name="Zwiers L.-H."/>
            <person name="Turgeon B.G."/>
            <person name="Goodwin S.B."/>
            <person name="Spatafora J.W."/>
            <person name="Crous P.W."/>
            <person name="Grigoriev I.V."/>
        </authorList>
    </citation>
    <scope>NUCLEOTIDE SEQUENCE</scope>
    <source>
        <strain evidence="2">IPT5</strain>
    </source>
</reference>
<proteinExistence type="predicted"/>
<feature type="coiled-coil region" evidence="1">
    <location>
        <begin position="141"/>
        <end position="174"/>
    </location>
</feature>
<gene>
    <name evidence="2" type="ORF">T440DRAFT_483916</name>
</gene>
<evidence type="ECO:0000256" key="1">
    <source>
        <dbReference type="SAM" id="Coils"/>
    </source>
</evidence>
<dbReference type="AlphaFoldDB" id="A0A6A7AND7"/>
<keyword evidence="3" id="KW-1185">Reference proteome</keyword>
<protein>
    <submittedName>
        <fullName evidence="2">Uncharacterized protein</fullName>
    </submittedName>
</protein>
<evidence type="ECO:0000313" key="2">
    <source>
        <dbReference type="EMBL" id="KAF2844756.1"/>
    </source>
</evidence>
<keyword evidence="1" id="KW-0175">Coiled coil</keyword>
<dbReference type="EMBL" id="MU006364">
    <property type="protein sequence ID" value="KAF2844756.1"/>
    <property type="molecule type" value="Genomic_DNA"/>
</dbReference>
<organism evidence="2 3">
    <name type="scientific">Plenodomus tracheiphilus IPT5</name>
    <dbReference type="NCBI Taxonomy" id="1408161"/>
    <lineage>
        <taxon>Eukaryota</taxon>
        <taxon>Fungi</taxon>
        <taxon>Dikarya</taxon>
        <taxon>Ascomycota</taxon>
        <taxon>Pezizomycotina</taxon>
        <taxon>Dothideomycetes</taxon>
        <taxon>Pleosporomycetidae</taxon>
        <taxon>Pleosporales</taxon>
        <taxon>Pleosporineae</taxon>
        <taxon>Leptosphaeriaceae</taxon>
        <taxon>Plenodomus</taxon>
    </lineage>
</organism>
<evidence type="ECO:0000313" key="3">
    <source>
        <dbReference type="Proteomes" id="UP000799423"/>
    </source>
</evidence>
<accession>A0A6A7AND7</accession>
<dbReference type="Proteomes" id="UP000799423">
    <property type="component" value="Unassembled WGS sequence"/>
</dbReference>
<name>A0A6A7AND7_9PLEO</name>
<sequence length="210" mass="23035">MTCINQDYRTKGELQPLLQFASNGVLLDNAAAAVGHSHPHFEVRRTLTMSCDQRHEIPSSIAHHQAPSADTQQAASANKAKRKLVVVLRLPRALLEAIEDMPNEQVQAPRRRAGPDGYSSANTYAHPMLESTAPINPLDLLAEAAEILERLKVQQEAAKDVENASRALMTIKNESTPLDILAEAATFHQHGIDASTVNADEILFEMSMKK</sequence>